<dbReference type="AlphaFoldDB" id="A0AA89B746"/>
<dbReference type="InterPro" id="IPR025558">
    <property type="entry name" value="DUF4283"/>
</dbReference>
<evidence type="ECO:0000313" key="4">
    <source>
        <dbReference type="Proteomes" id="UP001188597"/>
    </source>
</evidence>
<dbReference type="PANTHER" id="PTHR31286:SF178">
    <property type="entry name" value="DUF4283 DOMAIN-CONTAINING PROTEIN"/>
    <property type="match status" value="1"/>
</dbReference>
<keyword evidence="4" id="KW-1185">Reference proteome</keyword>
<dbReference type="PANTHER" id="PTHR31286">
    <property type="entry name" value="GLYCINE-RICH CELL WALL STRUCTURAL PROTEIN 1.8-LIKE"/>
    <property type="match status" value="1"/>
</dbReference>
<name>A0AA89B746_9ASTE</name>
<gene>
    <name evidence="3" type="ORF">RJ639_035542</name>
</gene>
<dbReference type="InterPro" id="IPR025836">
    <property type="entry name" value="Zn_knuckle_CX2CX4HX4C"/>
</dbReference>
<sequence length="286" mass="33279">MRRAIEFSEEKREILMEILATSYELENSKLHLLRIILPVKTYSKEEVAKTLTSLTIVGRVISDKPLNKAAVRNILSKAWFSPSGIKIKEQDNRLLFTFQNENDYHKVLNNRQWIVMGSHLAIREWPPDVAFQEVNLTTSPFWVRVYGLPPNRMTSNNAVTIGKQIGGLVQIERSRNGNIGESGFMRLRVEIELEKPLPKGFALKREGKEDTWIQFRYERLPDFCFRCGFLGHVRKWCNRPLDLSAEWKFRGTFDRIHHGSELPMKVNIFSALLPLLLFHCSRIALR</sequence>
<evidence type="ECO:0000256" key="1">
    <source>
        <dbReference type="PROSITE-ProRule" id="PRU00047"/>
    </source>
</evidence>
<keyword evidence="1" id="KW-0479">Metal-binding</keyword>
<proteinExistence type="predicted"/>
<feature type="domain" description="CCHC-type" evidence="2">
    <location>
        <begin position="224"/>
        <end position="237"/>
    </location>
</feature>
<comment type="caution">
    <text evidence="3">The sequence shown here is derived from an EMBL/GenBank/DDBJ whole genome shotgun (WGS) entry which is preliminary data.</text>
</comment>
<dbReference type="InterPro" id="IPR001878">
    <property type="entry name" value="Znf_CCHC"/>
</dbReference>
<dbReference type="Pfam" id="PF14392">
    <property type="entry name" value="zf-CCHC_4"/>
    <property type="match status" value="1"/>
</dbReference>
<dbReference type="PROSITE" id="PS50158">
    <property type="entry name" value="ZF_CCHC"/>
    <property type="match status" value="1"/>
</dbReference>
<dbReference type="EMBL" id="JAVXUP010000276">
    <property type="protein sequence ID" value="KAK3032249.1"/>
    <property type="molecule type" value="Genomic_DNA"/>
</dbReference>
<dbReference type="InterPro" id="IPR040256">
    <property type="entry name" value="At4g02000-like"/>
</dbReference>
<evidence type="ECO:0000313" key="3">
    <source>
        <dbReference type="EMBL" id="KAK3032249.1"/>
    </source>
</evidence>
<protein>
    <recommendedName>
        <fullName evidence="2">CCHC-type domain-containing protein</fullName>
    </recommendedName>
</protein>
<dbReference type="Proteomes" id="UP001188597">
    <property type="component" value="Unassembled WGS sequence"/>
</dbReference>
<reference evidence="3" key="1">
    <citation type="submission" date="2022-12" db="EMBL/GenBank/DDBJ databases">
        <title>Draft genome assemblies for two species of Escallonia (Escalloniales).</title>
        <authorList>
            <person name="Chanderbali A."/>
            <person name="Dervinis C."/>
            <person name="Anghel I."/>
            <person name="Soltis D."/>
            <person name="Soltis P."/>
            <person name="Zapata F."/>
        </authorList>
    </citation>
    <scope>NUCLEOTIDE SEQUENCE</scope>
    <source>
        <strain evidence="3">UCBG64.0493</strain>
        <tissue evidence="3">Leaf</tissue>
    </source>
</reference>
<keyword evidence="1" id="KW-0862">Zinc</keyword>
<keyword evidence="1" id="KW-0863">Zinc-finger</keyword>
<dbReference type="GO" id="GO:0008270">
    <property type="term" value="F:zinc ion binding"/>
    <property type="evidence" value="ECO:0007669"/>
    <property type="project" value="UniProtKB-KW"/>
</dbReference>
<organism evidence="3 4">
    <name type="scientific">Escallonia herrerae</name>
    <dbReference type="NCBI Taxonomy" id="1293975"/>
    <lineage>
        <taxon>Eukaryota</taxon>
        <taxon>Viridiplantae</taxon>
        <taxon>Streptophyta</taxon>
        <taxon>Embryophyta</taxon>
        <taxon>Tracheophyta</taxon>
        <taxon>Spermatophyta</taxon>
        <taxon>Magnoliopsida</taxon>
        <taxon>eudicotyledons</taxon>
        <taxon>Gunneridae</taxon>
        <taxon>Pentapetalae</taxon>
        <taxon>asterids</taxon>
        <taxon>campanulids</taxon>
        <taxon>Escalloniales</taxon>
        <taxon>Escalloniaceae</taxon>
        <taxon>Escallonia</taxon>
    </lineage>
</organism>
<evidence type="ECO:0000259" key="2">
    <source>
        <dbReference type="PROSITE" id="PS50158"/>
    </source>
</evidence>
<dbReference type="Pfam" id="PF14111">
    <property type="entry name" value="DUF4283"/>
    <property type="match status" value="1"/>
</dbReference>
<accession>A0AA89B746</accession>
<dbReference type="GO" id="GO:0003676">
    <property type="term" value="F:nucleic acid binding"/>
    <property type="evidence" value="ECO:0007669"/>
    <property type="project" value="InterPro"/>
</dbReference>